<accession>A0A1I5BB18</accession>
<dbReference type="OrthoDB" id="7221045at2"/>
<name>A0A1I5BB18_9GAMM</name>
<gene>
    <name evidence="2" type="ORF">SAMN05216289_1612</name>
</gene>
<dbReference type="InterPro" id="IPR054267">
    <property type="entry name" value="DUF6998"/>
</dbReference>
<sequence>MITADRIQQLYDKYLELIRLEIVEFGVKPTEVRHLIGRLGEFHCALQVGGTLAHLANQHGFDVICRNGRRISVKTTAQATGFVPIGKATIDKVDDLMIIQYRDGALSTVYFGPIGPAAAAARYYDHVGKYELDISKARRLAPIATPVQV</sequence>
<keyword evidence="3" id="KW-1185">Reference proteome</keyword>
<reference evidence="2 3" key="1">
    <citation type="submission" date="2016-10" db="EMBL/GenBank/DDBJ databases">
        <authorList>
            <person name="de Groot N.N."/>
        </authorList>
    </citation>
    <scope>NUCLEOTIDE SEQUENCE [LARGE SCALE GENOMIC DNA]</scope>
    <source>
        <strain evidence="2 3">CGMCC 1.7659</strain>
    </source>
</reference>
<dbReference type="EMBL" id="FOVF01000061">
    <property type="protein sequence ID" value="SFN71905.1"/>
    <property type="molecule type" value="Genomic_DNA"/>
</dbReference>
<dbReference type="Proteomes" id="UP000198575">
    <property type="component" value="Unassembled WGS sequence"/>
</dbReference>
<dbReference type="Pfam" id="PF22522">
    <property type="entry name" value="DUF6998"/>
    <property type="match status" value="1"/>
</dbReference>
<evidence type="ECO:0000313" key="2">
    <source>
        <dbReference type="EMBL" id="SFN71905.1"/>
    </source>
</evidence>
<dbReference type="RefSeq" id="WP_092411097.1">
    <property type="nucleotide sequence ID" value="NZ_FOVF01000061.1"/>
</dbReference>
<proteinExistence type="predicted"/>
<organism evidence="2 3">
    <name type="scientific">Dokdonella immobilis</name>
    <dbReference type="NCBI Taxonomy" id="578942"/>
    <lineage>
        <taxon>Bacteria</taxon>
        <taxon>Pseudomonadati</taxon>
        <taxon>Pseudomonadota</taxon>
        <taxon>Gammaproteobacteria</taxon>
        <taxon>Lysobacterales</taxon>
        <taxon>Rhodanobacteraceae</taxon>
        <taxon>Dokdonella</taxon>
    </lineage>
</organism>
<dbReference type="AlphaFoldDB" id="A0A1I5BB18"/>
<protein>
    <recommendedName>
        <fullName evidence="1">DUF6998 domain-containing protein</fullName>
    </recommendedName>
</protein>
<evidence type="ECO:0000259" key="1">
    <source>
        <dbReference type="Pfam" id="PF22522"/>
    </source>
</evidence>
<evidence type="ECO:0000313" key="3">
    <source>
        <dbReference type="Proteomes" id="UP000198575"/>
    </source>
</evidence>
<feature type="domain" description="DUF6998" evidence="1">
    <location>
        <begin position="26"/>
        <end position="141"/>
    </location>
</feature>